<evidence type="ECO:0000256" key="1">
    <source>
        <dbReference type="SAM" id="MobiDB-lite"/>
    </source>
</evidence>
<dbReference type="AlphaFoldDB" id="A0A284S7K1"/>
<dbReference type="Gene3D" id="3.80.10.10">
    <property type="entry name" value="Ribonuclease Inhibitor"/>
    <property type="match status" value="1"/>
</dbReference>
<reference evidence="3" key="1">
    <citation type="journal article" date="2017" name="Nat. Ecol. Evol.">
        <title>Genome expansion and lineage-specific genetic innovations in the forest pathogenic fungi Armillaria.</title>
        <authorList>
            <person name="Sipos G."/>
            <person name="Prasanna A.N."/>
            <person name="Walter M.C."/>
            <person name="O'Connor E."/>
            <person name="Balint B."/>
            <person name="Krizsan K."/>
            <person name="Kiss B."/>
            <person name="Hess J."/>
            <person name="Varga T."/>
            <person name="Slot J."/>
            <person name="Riley R."/>
            <person name="Boka B."/>
            <person name="Rigling D."/>
            <person name="Barry K."/>
            <person name="Lee J."/>
            <person name="Mihaltcheva S."/>
            <person name="LaButti K."/>
            <person name="Lipzen A."/>
            <person name="Waldron R."/>
            <person name="Moloney N.M."/>
            <person name="Sperisen C."/>
            <person name="Kredics L."/>
            <person name="Vagvoelgyi C."/>
            <person name="Patrignani A."/>
            <person name="Fitzpatrick D."/>
            <person name="Nagy I."/>
            <person name="Doyle S."/>
            <person name="Anderson J.B."/>
            <person name="Grigoriev I.V."/>
            <person name="Gueldener U."/>
            <person name="Muensterkoetter M."/>
            <person name="Nagy L.G."/>
        </authorList>
    </citation>
    <scope>NUCLEOTIDE SEQUENCE [LARGE SCALE GENOMIC DNA]</scope>
    <source>
        <strain evidence="3">C18/9</strain>
    </source>
</reference>
<sequence>MSSIPPDLPNPCPTCGSLTKTTFSDHSRSSRVSELLQCNDPPSDSELSDFQNVTKSGPGRIADLDEKITRAKEHLTALIHERNVLEANIGDARTLSSPIRRLPSDVLRDIALATIPSPYEVMNFPVLRTGSANDLDSRESPWTLAQVSQRWRLTIVSAPELWSSMSLVITHDQKPATVTHQMFMTGLRLERSKCLPLTVSISVYPEADISNHPLLLLISTRSSLLRSLRIEASLISYPAFSWWRGRLDQLYRLTLMAVAPLSRVPQPSGSIKSVIDAFEYAPQLKMITVDDFHSSFRYPKTQITHLTLLTIDWKDVENLRQFHNLNNLHIMYSRSIPPVPAGHRVISLPVLTSLTLMYLYDRPHQLPPSHLESDPIFSLISIPNLTHLRLVYSTGFIVCPSIPIPNAITALRLELDIRDHTMSFSQKELTVLLESIPNLRDLVISSSSMAPFVCDASLFVLLLGDIPLHHLRTLDFRGSTLQGWMFGISCMQKFVEMVEAHRQGNSGEMDQMETVYLCYPLTLDRIYARRWRSLIDGGLKVVYGPEP</sequence>
<organism evidence="2 3">
    <name type="scientific">Armillaria ostoyae</name>
    <name type="common">Armillaria root rot fungus</name>
    <dbReference type="NCBI Taxonomy" id="47428"/>
    <lineage>
        <taxon>Eukaryota</taxon>
        <taxon>Fungi</taxon>
        <taxon>Dikarya</taxon>
        <taxon>Basidiomycota</taxon>
        <taxon>Agaricomycotina</taxon>
        <taxon>Agaricomycetes</taxon>
        <taxon>Agaricomycetidae</taxon>
        <taxon>Agaricales</taxon>
        <taxon>Marasmiineae</taxon>
        <taxon>Physalacriaceae</taxon>
        <taxon>Armillaria</taxon>
    </lineage>
</organism>
<accession>A0A284S7K1</accession>
<dbReference type="EMBL" id="FUEG01000039">
    <property type="protein sequence ID" value="SJL16985.1"/>
    <property type="molecule type" value="Genomic_DNA"/>
</dbReference>
<protein>
    <recommendedName>
        <fullName evidence="4">F-box domain-containing protein</fullName>
    </recommendedName>
</protein>
<dbReference type="Proteomes" id="UP000219338">
    <property type="component" value="Unassembled WGS sequence"/>
</dbReference>
<evidence type="ECO:0000313" key="2">
    <source>
        <dbReference type="EMBL" id="SJL16985.1"/>
    </source>
</evidence>
<evidence type="ECO:0000313" key="3">
    <source>
        <dbReference type="Proteomes" id="UP000219338"/>
    </source>
</evidence>
<gene>
    <name evidence="2" type="ORF">ARMOST_20523</name>
</gene>
<dbReference type="InterPro" id="IPR032675">
    <property type="entry name" value="LRR_dom_sf"/>
</dbReference>
<feature type="region of interest" description="Disordered" evidence="1">
    <location>
        <begin position="35"/>
        <end position="59"/>
    </location>
</feature>
<dbReference type="OrthoDB" id="3269400at2759"/>
<keyword evidence="3" id="KW-1185">Reference proteome</keyword>
<proteinExistence type="predicted"/>
<evidence type="ECO:0008006" key="4">
    <source>
        <dbReference type="Google" id="ProtNLM"/>
    </source>
</evidence>
<name>A0A284S7K1_ARMOS</name>
<dbReference type="SUPFAM" id="SSF52047">
    <property type="entry name" value="RNI-like"/>
    <property type="match status" value="1"/>
</dbReference>